<dbReference type="Gene3D" id="3.40.50.2000">
    <property type="entry name" value="Glycogen Phosphorylase B"/>
    <property type="match status" value="2"/>
</dbReference>
<organism evidence="3 4">
    <name type="scientific">Pseudomonas citronellolis</name>
    <dbReference type="NCBI Taxonomy" id="53408"/>
    <lineage>
        <taxon>Bacteria</taxon>
        <taxon>Pseudomonadati</taxon>
        <taxon>Pseudomonadota</taxon>
        <taxon>Gammaproteobacteria</taxon>
        <taxon>Pseudomonadales</taxon>
        <taxon>Pseudomonadaceae</taxon>
        <taxon>Pseudomonas</taxon>
    </lineage>
</organism>
<dbReference type="RefSeq" id="WP_074978770.1">
    <property type="nucleotide sequence ID" value="NZ_CP104727.1"/>
</dbReference>
<keyword evidence="4" id="KW-1185">Reference proteome</keyword>
<dbReference type="Pfam" id="PF13692">
    <property type="entry name" value="Glyco_trans_1_4"/>
    <property type="match status" value="1"/>
</dbReference>
<dbReference type="SUPFAM" id="SSF53756">
    <property type="entry name" value="UDP-Glycosyltransferase/glycogen phosphorylase"/>
    <property type="match status" value="1"/>
</dbReference>
<dbReference type="EMBL" id="FOLS01000006">
    <property type="protein sequence ID" value="SFC46029.1"/>
    <property type="molecule type" value="Genomic_DNA"/>
</dbReference>
<proteinExistence type="predicted"/>
<evidence type="ECO:0000313" key="4">
    <source>
        <dbReference type="Proteomes" id="UP000183385"/>
    </source>
</evidence>
<dbReference type="Proteomes" id="UP000183385">
    <property type="component" value="Unassembled WGS sequence"/>
</dbReference>
<evidence type="ECO:0000259" key="2">
    <source>
        <dbReference type="Pfam" id="PF12000"/>
    </source>
</evidence>
<evidence type="ECO:0000256" key="1">
    <source>
        <dbReference type="ARBA" id="ARBA00022679"/>
    </source>
</evidence>
<dbReference type="GO" id="GO:0009103">
    <property type="term" value="P:lipopolysaccharide biosynthetic process"/>
    <property type="evidence" value="ECO:0007669"/>
    <property type="project" value="TreeGrafter"/>
</dbReference>
<sequence>MKVLLLHQNFPGQFRYLARSLASDSACEVRAVGLDSAPGLPGVPLLRYRPTRAPARQAHGYLRTLENAVLHGQQVARLLLQQRRKGYRPDVILAHPGWGETLFVKDVFPDVPLIHFCEFYYQHQGADAGFDPEFPSTLDDSARLRLRNTLHLLNLEQCDLGVTPTHWQHSLHPEAYRGKIRIAHEGVPVDELRPDPQASLVLPCGRQLRAGQPVVTYVARNLEPYRGFHSFMRSLPAILAANPHAQVLVVGGDGCSYGAPPQDAANWRSKLLEEVSPDPERVHFLGKVPYATYRRVLQVSAAHVYLTYPFVLSWSLLEAMASGCLVVGSDTAPVREVIEDGRNGYLVDFFCAQAIAERVLAALEQPASQQQRDAARLTAQRYSVTAGLEAYRQLLADALEGRAVAAR</sequence>
<feature type="domain" description="Glycosyl transferase family 4" evidence="2">
    <location>
        <begin position="28"/>
        <end position="190"/>
    </location>
</feature>
<dbReference type="CDD" id="cd03818">
    <property type="entry name" value="GT4_ExpC-like"/>
    <property type="match status" value="1"/>
</dbReference>
<name>A0AAQ1KER8_9PSED</name>
<gene>
    <name evidence="3" type="ORF">SAMN05216577_1064</name>
</gene>
<keyword evidence="1" id="KW-0808">Transferase</keyword>
<dbReference type="AlphaFoldDB" id="A0AAQ1KER8"/>
<comment type="caution">
    <text evidence="3">The sequence shown here is derived from an EMBL/GenBank/DDBJ whole genome shotgun (WGS) entry which is preliminary data.</text>
</comment>
<dbReference type="GO" id="GO:0016757">
    <property type="term" value="F:glycosyltransferase activity"/>
    <property type="evidence" value="ECO:0007669"/>
    <property type="project" value="TreeGrafter"/>
</dbReference>
<dbReference type="Pfam" id="PF12000">
    <property type="entry name" value="Glyco_trans_4_3"/>
    <property type="match status" value="1"/>
</dbReference>
<dbReference type="InterPro" id="IPR022623">
    <property type="entry name" value="Glyco_trans_4"/>
</dbReference>
<accession>A0AAQ1KER8</accession>
<dbReference type="PANTHER" id="PTHR46401">
    <property type="entry name" value="GLYCOSYLTRANSFERASE WBBK-RELATED"/>
    <property type="match status" value="1"/>
</dbReference>
<reference evidence="3 4" key="1">
    <citation type="submission" date="2016-10" db="EMBL/GenBank/DDBJ databases">
        <authorList>
            <person name="Varghese N."/>
            <person name="Submissions S."/>
        </authorList>
    </citation>
    <scope>NUCLEOTIDE SEQUENCE [LARGE SCALE GENOMIC DNA]</scope>
    <source>
        <strain evidence="3 4">LMG 18378</strain>
    </source>
</reference>
<evidence type="ECO:0000313" key="3">
    <source>
        <dbReference type="EMBL" id="SFC46029.1"/>
    </source>
</evidence>
<dbReference type="PANTHER" id="PTHR46401:SF2">
    <property type="entry name" value="GLYCOSYLTRANSFERASE WBBK-RELATED"/>
    <property type="match status" value="1"/>
</dbReference>
<protein>
    <recommendedName>
        <fullName evidence="2">Glycosyl transferase family 4 domain-containing protein</fullName>
    </recommendedName>
</protein>